<keyword evidence="1" id="KW-1133">Transmembrane helix</keyword>
<dbReference type="EMBL" id="JH660660">
    <property type="protein sequence ID" value="EIM32536.1"/>
    <property type="molecule type" value="Genomic_DNA"/>
</dbReference>
<keyword evidence="1" id="KW-0472">Membrane</keyword>
<dbReference type="AlphaFoldDB" id="I4Z8J4"/>
<feature type="transmembrane region" description="Helical" evidence="1">
    <location>
        <begin position="12"/>
        <end position="32"/>
    </location>
</feature>
<evidence type="ECO:0000313" key="2">
    <source>
        <dbReference type="EMBL" id="EIM32536.1"/>
    </source>
</evidence>
<feature type="transmembrane region" description="Helical" evidence="1">
    <location>
        <begin position="44"/>
        <end position="62"/>
    </location>
</feature>
<keyword evidence="3" id="KW-1185">Reference proteome</keyword>
<organism evidence="2 3">
    <name type="scientific">Prevotella bivia DSM 20514</name>
    <dbReference type="NCBI Taxonomy" id="868129"/>
    <lineage>
        <taxon>Bacteria</taxon>
        <taxon>Pseudomonadati</taxon>
        <taxon>Bacteroidota</taxon>
        <taxon>Bacteroidia</taxon>
        <taxon>Bacteroidales</taxon>
        <taxon>Prevotellaceae</taxon>
        <taxon>Prevotella</taxon>
    </lineage>
</organism>
<name>I4Z8J4_9BACT</name>
<keyword evidence="1" id="KW-0812">Transmembrane</keyword>
<evidence type="ECO:0000313" key="3">
    <source>
        <dbReference type="Proteomes" id="UP000002786"/>
    </source>
</evidence>
<evidence type="ECO:0000256" key="1">
    <source>
        <dbReference type="SAM" id="Phobius"/>
    </source>
</evidence>
<dbReference type="Proteomes" id="UP000002786">
    <property type="component" value="Unassembled WGS sequence"/>
</dbReference>
<protein>
    <submittedName>
        <fullName evidence="2">Uncharacterized protein</fullName>
    </submittedName>
</protein>
<gene>
    <name evidence="2" type="ORF">PrebiDRAFT_0797</name>
</gene>
<proteinExistence type="predicted"/>
<reference evidence="2 3" key="1">
    <citation type="submission" date="2012-02" db="EMBL/GenBank/DDBJ databases">
        <title>Improved High-Quality Draft genome of Prevotella bivia DSM 20514.</title>
        <authorList>
            <consortium name="US DOE Joint Genome Institute (JGI-PGF)"/>
            <person name="Lucas S."/>
            <person name="Copeland A."/>
            <person name="Lapidus A."/>
            <person name="Bruce D."/>
            <person name="Goodwin L."/>
            <person name="Pitluck S."/>
            <person name="Peters L."/>
            <person name="Mikhailova N."/>
            <person name="Munk A.C.C."/>
            <person name="Kyrpides N."/>
            <person name="Mavromatis K."/>
            <person name="Detter J.C."/>
            <person name="Han C."/>
            <person name="Land M."/>
            <person name="Hauser L."/>
            <person name="Markowitz V."/>
            <person name="Cheng J.-F."/>
            <person name="Hugenholtz P."/>
            <person name="Woyke T."/>
            <person name="Wu D."/>
            <person name="Gronow S."/>
            <person name="Wellnitz S."/>
            <person name="Brambilla E."/>
            <person name="Klenk H.-P."/>
            <person name="Eisen J.A."/>
        </authorList>
    </citation>
    <scope>NUCLEOTIDE SEQUENCE [LARGE SCALE GENOMIC DNA]</scope>
    <source>
        <strain evidence="2 3">DSM 20514</strain>
    </source>
</reference>
<dbReference type="HOGENOM" id="CLU_2846113_0_0_10"/>
<accession>I4Z8J4</accession>
<sequence length="65" mass="7672">MPFHLHLNSFYSNINTLVIVIKGFVTTINRGYERYFVVKMQYCCYEIAAQFILVFLNVFSLLQSI</sequence>